<proteinExistence type="predicted"/>
<evidence type="ECO:0000256" key="1">
    <source>
        <dbReference type="ARBA" id="ARBA00004194"/>
    </source>
</evidence>
<comment type="caution">
    <text evidence="5">The sequence shown here is derived from an EMBL/GenBank/DDBJ whole genome shotgun (WGS) entry which is preliminary data.</text>
</comment>
<accession>A0AAW2DY99</accession>
<keyword evidence="2" id="KW-0812">Transmembrane</keyword>
<protein>
    <submittedName>
        <fullName evidence="5">Uncharacterized protein</fullName>
    </submittedName>
</protein>
<name>A0AAW2DY99_9ROSI</name>
<dbReference type="GO" id="GO:0045492">
    <property type="term" value="P:xylan biosynthetic process"/>
    <property type="evidence" value="ECO:0007669"/>
    <property type="project" value="InterPro"/>
</dbReference>
<gene>
    <name evidence="5" type="ORF">SO802_002621</name>
</gene>
<dbReference type="Pfam" id="PF21729">
    <property type="entry name" value="IRX15_IRX15L_GXM"/>
    <property type="match status" value="1"/>
</dbReference>
<evidence type="ECO:0000256" key="2">
    <source>
        <dbReference type="ARBA" id="ARBA00022692"/>
    </source>
</evidence>
<dbReference type="EMBL" id="JAZDWU010000001">
    <property type="protein sequence ID" value="KAL0015552.1"/>
    <property type="molecule type" value="Genomic_DNA"/>
</dbReference>
<sequence length="208" mass="23945">MWTSLNPRGKSVFLEEDLKWFQMVLKDSPYLKAHAVKYQTQLSQADDLLSSYRSERPCSPSDAYLRGNTQYRLALKNLPDEVYETEGTSPKRQVGWVRFSWRRSWRGTGRDPVRTCSCFSRKFCSLTKPPHAFSLTKALPESKTLNKWFKSKRPSAITTCLLESTNEILKIKLITFFFISNELESSNFSNIGTTPQATAIITFLSSKY</sequence>
<evidence type="ECO:0000256" key="4">
    <source>
        <dbReference type="ARBA" id="ARBA00023136"/>
    </source>
</evidence>
<keyword evidence="4" id="KW-0472">Membrane</keyword>
<dbReference type="Proteomes" id="UP001459277">
    <property type="component" value="Unassembled WGS sequence"/>
</dbReference>
<keyword evidence="6" id="KW-1185">Reference proteome</keyword>
<evidence type="ECO:0000313" key="6">
    <source>
        <dbReference type="Proteomes" id="UP001459277"/>
    </source>
</evidence>
<evidence type="ECO:0000256" key="3">
    <source>
        <dbReference type="ARBA" id="ARBA00022989"/>
    </source>
</evidence>
<organism evidence="5 6">
    <name type="scientific">Lithocarpus litseifolius</name>
    <dbReference type="NCBI Taxonomy" id="425828"/>
    <lineage>
        <taxon>Eukaryota</taxon>
        <taxon>Viridiplantae</taxon>
        <taxon>Streptophyta</taxon>
        <taxon>Embryophyta</taxon>
        <taxon>Tracheophyta</taxon>
        <taxon>Spermatophyta</taxon>
        <taxon>Magnoliopsida</taxon>
        <taxon>eudicotyledons</taxon>
        <taxon>Gunneridae</taxon>
        <taxon>Pentapetalae</taxon>
        <taxon>rosids</taxon>
        <taxon>fabids</taxon>
        <taxon>Fagales</taxon>
        <taxon>Fagaceae</taxon>
        <taxon>Lithocarpus</taxon>
    </lineage>
</organism>
<keyword evidence="3" id="KW-1133">Transmembrane helix</keyword>
<dbReference type="PANTHER" id="PTHR31444">
    <property type="entry name" value="OS11G0490100 PROTEIN"/>
    <property type="match status" value="1"/>
</dbReference>
<dbReference type="AlphaFoldDB" id="A0AAW2DY99"/>
<reference evidence="5 6" key="1">
    <citation type="submission" date="2024-01" db="EMBL/GenBank/DDBJ databases">
        <title>A telomere-to-telomere, gap-free genome of sweet tea (Lithocarpus litseifolius).</title>
        <authorList>
            <person name="Zhou J."/>
        </authorList>
    </citation>
    <scope>NUCLEOTIDE SEQUENCE [LARGE SCALE GENOMIC DNA]</scope>
    <source>
        <strain evidence="5">Zhou-2022a</strain>
        <tissue evidence="5">Leaf</tissue>
    </source>
</reference>
<dbReference type="InterPro" id="IPR006514">
    <property type="entry name" value="IRX15/GXM/AGM"/>
</dbReference>
<dbReference type="GO" id="GO:0000139">
    <property type="term" value="C:Golgi membrane"/>
    <property type="evidence" value="ECO:0007669"/>
    <property type="project" value="UniProtKB-SubCell"/>
</dbReference>
<comment type="subcellular location">
    <subcellularLocation>
        <location evidence="1">Golgi apparatus membrane</location>
        <topology evidence="1">Single-pass membrane protein</topology>
    </subcellularLocation>
</comment>
<evidence type="ECO:0000313" key="5">
    <source>
        <dbReference type="EMBL" id="KAL0015552.1"/>
    </source>
</evidence>